<dbReference type="AlphaFoldDB" id="A0A132MQ21"/>
<dbReference type="NCBIfam" id="TIGR00251">
    <property type="entry name" value="DUF167 family protein"/>
    <property type="match status" value="1"/>
</dbReference>
<dbReference type="SUPFAM" id="SSF69786">
    <property type="entry name" value="YggU-like"/>
    <property type="match status" value="1"/>
</dbReference>
<comment type="similarity">
    <text evidence="1">Belongs to the UPF0235 family.</text>
</comment>
<dbReference type="InterPro" id="IPR003746">
    <property type="entry name" value="DUF167"/>
</dbReference>
<dbReference type="Pfam" id="PF02594">
    <property type="entry name" value="DUF167"/>
    <property type="match status" value="1"/>
</dbReference>
<sequence>MVGGSHGDTLVVAVSARAVEGKATEAALRALADALGLRRRDLRLVTGVTSRDKVVEIEHPPADLTQRVDMLRRAK</sequence>
<dbReference type="PATRIC" id="fig|1469144.10.peg.1600"/>
<dbReference type="SMART" id="SM01152">
    <property type="entry name" value="DUF167"/>
    <property type="match status" value="1"/>
</dbReference>
<dbReference type="STRING" id="1469144.LI90_1458"/>
<evidence type="ECO:0000256" key="1">
    <source>
        <dbReference type="ARBA" id="ARBA00010364"/>
    </source>
</evidence>
<evidence type="ECO:0000313" key="3">
    <source>
        <dbReference type="Proteomes" id="UP000070188"/>
    </source>
</evidence>
<accession>A0A132MQ21</accession>
<dbReference type="EMBL" id="LAXD01000001">
    <property type="protein sequence ID" value="KWW99819.1"/>
    <property type="molecule type" value="Genomic_DNA"/>
</dbReference>
<dbReference type="Proteomes" id="UP000070188">
    <property type="component" value="Unassembled WGS sequence"/>
</dbReference>
<protein>
    <submittedName>
        <fullName evidence="2">Uncharacterized protein</fullName>
    </submittedName>
</protein>
<dbReference type="Gene3D" id="3.30.1200.10">
    <property type="entry name" value="YggU-like"/>
    <property type="match status" value="1"/>
</dbReference>
<evidence type="ECO:0000313" key="2">
    <source>
        <dbReference type="EMBL" id="KWW99819.1"/>
    </source>
</evidence>
<dbReference type="InterPro" id="IPR036591">
    <property type="entry name" value="YggU-like_sf"/>
</dbReference>
<name>A0A132MQ21_9ACTN</name>
<organism evidence="2 3">
    <name type="scientific">Carbonactinospora thermoautotrophica</name>
    <dbReference type="NCBI Taxonomy" id="1469144"/>
    <lineage>
        <taxon>Bacteria</taxon>
        <taxon>Bacillati</taxon>
        <taxon>Actinomycetota</taxon>
        <taxon>Actinomycetes</taxon>
        <taxon>Kitasatosporales</taxon>
        <taxon>Carbonactinosporaceae</taxon>
        <taxon>Carbonactinospora</taxon>
    </lineage>
</organism>
<proteinExistence type="inferred from homology"/>
<reference evidence="3" key="1">
    <citation type="submission" date="2015-04" db="EMBL/GenBank/DDBJ databases">
        <title>Physiological reanalysis, assessment of diazotrophy, and genome sequences of multiple isolates of Streptomyces thermoautotrophicus.</title>
        <authorList>
            <person name="MacKellar D.C."/>
            <person name="Lieber L."/>
            <person name="Norman J."/>
            <person name="Bolger A."/>
            <person name="Tobin C."/>
            <person name="Murray J.W."/>
            <person name="Chang R."/>
            <person name="Ford T."/>
            <person name="Nguyen P.Q."/>
            <person name="Woodward J."/>
            <person name="Permingeat H."/>
            <person name="Joshi N.S."/>
            <person name="Silver P.A."/>
            <person name="Usadel B."/>
            <person name="Rutherford A.W."/>
            <person name="Friesen M."/>
            <person name="Prell J."/>
        </authorList>
    </citation>
    <scope>NUCLEOTIDE SEQUENCE [LARGE SCALE GENOMIC DNA]</scope>
    <source>
        <strain evidence="3">H1</strain>
    </source>
</reference>
<gene>
    <name evidence="2" type="ORF">LI90_1458</name>
</gene>
<keyword evidence="3" id="KW-1185">Reference proteome</keyword>
<comment type="caution">
    <text evidence="2">The sequence shown here is derived from an EMBL/GenBank/DDBJ whole genome shotgun (WGS) entry which is preliminary data.</text>
</comment>